<sequence>MAAAIRARSFLKCRVFTVARAISSKAMIPKDEEAEAVTHTGQVYPPGDYRKVRFLNKRKLVNQNFAIDLIREEPVVVCEKRVVASDSGGALGHPKVFINLDGPGVHTCGYSGHRFVLKKNYDEATMGKSITYEEFSKKH</sequence>
<dbReference type="AlphaFoldDB" id="A0AAD9KME5"/>
<keyword evidence="3" id="KW-1185">Reference proteome</keyword>
<dbReference type="EMBL" id="JAODUO010000816">
    <property type="protein sequence ID" value="KAK2174243.1"/>
    <property type="molecule type" value="Genomic_DNA"/>
</dbReference>
<comment type="caution">
    <text evidence="2">The sequence shown here is derived from an EMBL/GenBank/DDBJ whole genome shotgun (WGS) entry which is preliminary data.</text>
</comment>
<gene>
    <name evidence="2" type="ORF">NP493_816g01029</name>
</gene>
<reference evidence="2" key="1">
    <citation type="journal article" date="2023" name="Mol. Biol. Evol.">
        <title>Third-Generation Sequencing Reveals the Adaptive Role of the Epigenome in Three Deep-Sea Polychaetes.</title>
        <authorList>
            <person name="Perez M."/>
            <person name="Aroh O."/>
            <person name="Sun Y."/>
            <person name="Lan Y."/>
            <person name="Juniper S.K."/>
            <person name="Young C.R."/>
            <person name="Angers B."/>
            <person name="Qian P.Y."/>
        </authorList>
    </citation>
    <scope>NUCLEOTIDE SEQUENCE</scope>
    <source>
        <strain evidence="2">R07B-5</strain>
    </source>
</reference>
<dbReference type="PANTHER" id="PTHR13156:SF0">
    <property type="entry name" value="NADH DEHYDROGENASE [UBIQUINONE] IRON-SULFUR PROTEIN 6, MITOCHONDRIAL"/>
    <property type="match status" value="1"/>
</dbReference>
<dbReference type="Gene3D" id="2.60.260.40">
    <property type="entry name" value="q5lls5 like domains"/>
    <property type="match status" value="1"/>
</dbReference>
<accession>A0AAD9KME5</accession>
<dbReference type="Proteomes" id="UP001209878">
    <property type="component" value="Unassembled WGS sequence"/>
</dbReference>
<feature type="domain" description="Zinc finger CHCC-type" evidence="1">
    <location>
        <begin position="80"/>
        <end position="115"/>
    </location>
</feature>
<name>A0AAD9KME5_RIDPI</name>
<dbReference type="PANTHER" id="PTHR13156">
    <property type="entry name" value="NADH-UBIQUINONE OXIDOREDUCTASE 13 KD-A SUBUNIT"/>
    <property type="match status" value="1"/>
</dbReference>
<dbReference type="GO" id="GO:0006120">
    <property type="term" value="P:mitochondrial electron transport, NADH to ubiquinone"/>
    <property type="evidence" value="ECO:0007669"/>
    <property type="project" value="TreeGrafter"/>
</dbReference>
<dbReference type="InterPro" id="IPR019401">
    <property type="entry name" value="Znf_CHCC"/>
</dbReference>
<protein>
    <recommendedName>
        <fullName evidence="1">Zinc finger CHCC-type domain-containing protein</fullName>
    </recommendedName>
</protein>
<dbReference type="GO" id="GO:0005739">
    <property type="term" value="C:mitochondrion"/>
    <property type="evidence" value="ECO:0007669"/>
    <property type="project" value="GOC"/>
</dbReference>
<proteinExistence type="predicted"/>
<evidence type="ECO:0000313" key="2">
    <source>
        <dbReference type="EMBL" id="KAK2174243.1"/>
    </source>
</evidence>
<dbReference type="Pfam" id="PF10276">
    <property type="entry name" value="zf-CHCC"/>
    <property type="match status" value="1"/>
</dbReference>
<organism evidence="2 3">
    <name type="scientific">Ridgeia piscesae</name>
    <name type="common">Tubeworm</name>
    <dbReference type="NCBI Taxonomy" id="27915"/>
    <lineage>
        <taxon>Eukaryota</taxon>
        <taxon>Metazoa</taxon>
        <taxon>Spiralia</taxon>
        <taxon>Lophotrochozoa</taxon>
        <taxon>Annelida</taxon>
        <taxon>Polychaeta</taxon>
        <taxon>Sedentaria</taxon>
        <taxon>Canalipalpata</taxon>
        <taxon>Sabellida</taxon>
        <taxon>Siboglinidae</taxon>
        <taxon>Ridgeia</taxon>
    </lineage>
</organism>
<evidence type="ECO:0000259" key="1">
    <source>
        <dbReference type="Pfam" id="PF10276"/>
    </source>
</evidence>
<evidence type="ECO:0000313" key="3">
    <source>
        <dbReference type="Proteomes" id="UP001209878"/>
    </source>
</evidence>